<comment type="cofactor">
    <cofactor evidence="6">
        <name>Co(2+)</name>
        <dbReference type="ChEBI" id="CHEBI:48828"/>
    </cofactor>
    <cofactor evidence="6">
        <name>Zn(2+)</name>
        <dbReference type="ChEBI" id="CHEBI:29105"/>
    </cofactor>
    <cofactor evidence="6">
        <name>Mn(2+)</name>
        <dbReference type="ChEBI" id="CHEBI:29035"/>
    </cofactor>
    <cofactor evidence="6">
        <name>Fe(2+)</name>
        <dbReference type="ChEBI" id="CHEBI:29033"/>
    </cofactor>
    <text evidence="6">Binds 2 divalent metal cations per subunit. Has a high-affinity and a low affinity metal-binding site. The true nature of the physiological cofactor is under debate. The enzyme is active with cobalt, zinc, manganese or divalent iron ions. Most likely, methionine aminopeptidases function as mononuclear Fe(2+)-metalloproteases under physiological conditions, and the catalytically relevant metal-binding site has been assigned to the histidine-containing high-affinity site.</text>
</comment>
<dbReference type="PRINTS" id="PR00599">
    <property type="entry name" value="MAPEPTIDASE"/>
</dbReference>
<keyword evidence="2 6" id="KW-0031">Aminopeptidase</keyword>
<keyword evidence="5 6" id="KW-0378">Hydrolase</keyword>
<evidence type="ECO:0000313" key="10">
    <source>
        <dbReference type="Proteomes" id="UP001240171"/>
    </source>
</evidence>
<dbReference type="Gene3D" id="3.90.230.10">
    <property type="entry name" value="Creatinase/methionine aminopeptidase superfamily"/>
    <property type="match status" value="1"/>
</dbReference>
<feature type="binding site" evidence="6">
    <location>
        <position position="169"/>
    </location>
    <ligand>
        <name>a divalent metal cation</name>
        <dbReference type="ChEBI" id="CHEBI:60240"/>
        <label>2</label>
        <note>catalytic</note>
    </ligand>
</feature>
<dbReference type="InterPro" id="IPR002467">
    <property type="entry name" value="Pept_M24A_MAP1"/>
</dbReference>
<dbReference type="InterPro" id="IPR036005">
    <property type="entry name" value="Creatinase/aminopeptidase-like"/>
</dbReference>
<keyword evidence="3 6" id="KW-0645">Protease</keyword>
<name>A0ABT9CGB2_9BACL</name>
<dbReference type="SUPFAM" id="SSF55920">
    <property type="entry name" value="Creatinase/aminopeptidase"/>
    <property type="match status" value="1"/>
</dbReference>
<evidence type="ECO:0000256" key="5">
    <source>
        <dbReference type="ARBA" id="ARBA00022801"/>
    </source>
</evidence>
<reference evidence="9 10" key="1">
    <citation type="submission" date="2023-07" db="EMBL/GenBank/DDBJ databases">
        <title>Paenibacillus sp. JX-17 nov. isolated from soil.</title>
        <authorList>
            <person name="Wan Y."/>
            <person name="Liu B."/>
        </authorList>
    </citation>
    <scope>NUCLEOTIDE SEQUENCE [LARGE SCALE GENOMIC DNA]</scope>
    <source>
        <strain evidence="9 10">JX-17</strain>
    </source>
</reference>
<dbReference type="PANTHER" id="PTHR43330">
    <property type="entry name" value="METHIONINE AMINOPEPTIDASE"/>
    <property type="match status" value="1"/>
</dbReference>
<feature type="binding site" evidence="6">
    <location>
        <position position="95"/>
    </location>
    <ligand>
        <name>a divalent metal cation</name>
        <dbReference type="ChEBI" id="CHEBI:60240"/>
        <label>1</label>
    </ligand>
</feature>
<dbReference type="Pfam" id="PF00557">
    <property type="entry name" value="Peptidase_M24"/>
    <property type="match status" value="1"/>
</dbReference>
<evidence type="ECO:0000259" key="8">
    <source>
        <dbReference type="Pfam" id="PF00557"/>
    </source>
</evidence>
<dbReference type="EC" id="3.4.11.18" evidence="6 7"/>
<feature type="binding site" evidence="6">
    <location>
        <position position="234"/>
    </location>
    <ligand>
        <name>a divalent metal cation</name>
        <dbReference type="ChEBI" id="CHEBI:60240"/>
        <label>2</label>
        <note>catalytic</note>
    </ligand>
</feature>
<keyword evidence="4 6" id="KW-0479">Metal-binding</keyword>
<dbReference type="NCBIfam" id="TIGR00500">
    <property type="entry name" value="met_pdase_I"/>
    <property type="match status" value="1"/>
</dbReference>
<evidence type="ECO:0000256" key="6">
    <source>
        <dbReference type="HAMAP-Rule" id="MF_01974"/>
    </source>
</evidence>
<comment type="function">
    <text evidence="1 6">Removes the N-terminal methionine from nascent proteins. The N-terminal methionine is often cleaved when the second residue in the primary sequence is small and uncharged (Met-Ala-, Cys, Gly, Pro, Ser, Thr, or Val). Requires deformylation of the N(alpha)-formylated initiator methionine before it can be hydrolyzed.</text>
</comment>
<evidence type="ECO:0000256" key="1">
    <source>
        <dbReference type="ARBA" id="ARBA00002521"/>
    </source>
</evidence>
<feature type="binding site" evidence="6">
    <location>
        <position position="202"/>
    </location>
    <ligand>
        <name>a divalent metal cation</name>
        <dbReference type="ChEBI" id="CHEBI:60240"/>
        <label>2</label>
        <note>catalytic</note>
    </ligand>
</feature>
<dbReference type="Proteomes" id="UP001240171">
    <property type="component" value="Unassembled WGS sequence"/>
</dbReference>
<feature type="binding site" evidence="6">
    <location>
        <position position="106"/>
    </location>
    <ligand>
        <name>a divalent metal cation</name>
        <dbReference type="ChEBI" id="CHEBI:60240"/>
        <label>1</label>
    </ligand>
</feature>
<gene>
    <name evidence="6 9" type="primary">map</name>
    <name evidence="9" type="ORF">Q5741_09440</name>
</gene>
<feature type="binding site" evidence="6">
    <location>
        <position position="78"/>
    </location>
    <ligand>
        <name>substrate</name>
    </ligand>
</feature>
<comment type="caution">
    <text evidence="9">The sequence shown here is derived from an EMBL/GenBank/DDBJ whole genome shotgun (WGS) entry which is preliminary data.</text>
</comment>
<accession>A0ABT9CGB2</accession>
<dbReference type="PANTHER" id="PTHR43330:SF17">
    <property type="entry name" value="METHIONINE AMINOPEPTIDASE"/>
    <property type="match status" value="1"/>
</dbReference>
<organism evidence="9 10">
    <name type="scientific">Paenibacillus lacisoli</name>
    <dbReference type="NCBI Taxonomy" id="3064525"/>
    <lineage>
        <taxon>Bacteria</taxon>
        <taxon>Bacillati</taxon>
        <taxon>Bacillota</taxon>
        <taxon>Bacilli</taxon>
        <taxon>Bacillales</taxon>
        <taxon>Paenibacillaceae</taxon>
        <taxon>Paenibacillus</taxon>
    </lineage>
</organism>
<feature type="binding site" evidence="6">
    <location>
        <position position="234"/>
    </location>
    <ligand>
        <name>a divalent metal cation</name>
        <dbReference type="ChEBI" id="CHEBI:60240"/>
        <label>1</label>
    </ligand>
</feature>
<evidence type="ECO:0000256" key="3">
    <source>
        <dbReference type="ARBA" id="ARBA00022670"/>
    </source>
</evidence>
<dbReference type="CDD" id="cd01086">
    <property type="entry name" value="MetAP1"/>
    <property type="match status" value="1"/>
</dbReference>
<sequence>MEVAIRTSEEIGYIREAGRIVAACHEQIAQWITPGISTMEINERVEGFILGEQAVPEQKGFKGYPYATCASVNEIVCHGFPSDYRLREGDVVTIDLVVNKDGWMADRGWTYPVGKINRQAAHLLKWSLKSLMAGIEAAWPGSTLGDIGCAVERTVRRGKIGVVRPLVGHGIGREMHEPPDVVHYGVRGEGMRLQKGMVITIEPVCTLGSTGAVFWGEDGWTITSADGSWGAQYEHTLAITAEGPRILTG</sequence>
<comment type="catalytic activity">
    <reaction evidence="6 7">
        <text>Release of N-terminal amino acids, preferentially methionine, from peptides and arylamides.</text>
        <dbReference type="EC" id="3.4.11.18"/>
    </reaction>
</comment>
<feature type="domain" description="Peptidase M24" evidence="8">
    <location>
        <begin position="14"/>
        <end position="241"/>
    </location>
</feature>
<protein>
    <recommendedName>
        <fullName evidence="6 7">Methionine aminopeptidase</fullName>
        <shortName evidence="6">MAP</shortName>
        <shortName evidence="6">MetAP</shortName>
        <ecNumber evidence="6 7">3.4.11.18</ecNumber>
    </recommendedName>
    <alternativeName>
        <fullName evidence="6">Peptidase M</fullName>
    </alternativeName>
</protein>
<dbReference type="GO" id="GO:0004239">
    <property type="term" value="F:initiator methionyl aminopeptidase activity"/>
    <property type="evidence" value="ECO:0007669"/>
    <property type="project" value="UniProtKB-EC"/>
</dbReference>
<comment type="similarity">
    <text evidence="6">Belongs to the peptidase M24A family. Methionine aminopeptidase type 1 subfamily.</text>
</comment>
<dbReference type="EMBL" id="JAUQTB010000004">
    <property type="protein sequence ID" value="MDO7906643.1"/>
    <property type="molecule type" value="Genomic_DNA"/>
</dbReference>
<feature type="binding site" evidence="6">
    <location>
        <position position="176"/>
    </location>
    <ligand>
        <name>substrate</name>
    </ligand>
</feature>
<evidence type="ECO:0000256" key="7">
    <source>
        <dbReference type="RuleBase" id="RU003653"/>
    </source>
</evidence>
<evidence type="ECO:0000313" key="9">
    <source>
        <dbReference type="EMBL" id="MDO7906643.1"/>
    </source>
</evidence>
<comment type="subunit">
    <text evidence="6">Monomer.</text>
</comment>
<dbReference type="RefSeq" id="WP_305023849.1">
    <property type="nucleotide sequence ID" value="NZ_JAUQTB010000004.1"/>
</dbReference>
<dbReference type="InterPro" id="IPR000994">
    <property type="entry name" value="Pept_M24"/>
</dbReference>
<evidence type="ECO:0000256" key="4">
    <source>
        <dbReference type="ARBA" id="ARBA00022723"/>
    </source>
</evidence>
<keyword evidence="10" id="KW-1185">Reference proteome</keyword>
<proteinExistence type="inferred from homology"/>
<dbReference type="HAMAP" id="MF_01974">
    <property type="entry name" value="MetAP_1"/>
    <property type="match status" value="1"/>
</dbReference>
<dbReference type="InterPro" id="IPR001714">
    <property type="entry name" value="Pept_M24_MAP"/>
</dbReference>
<feature type="binding site" evidence="6">
    <location>
        <position position="106"/>
    </location>
    <ligand>
        <name>a divalent metal cation</name>
        <dbReference type="ChEBI" id="CHEBI:60240"/>
        <label>2</label>
        <note>catalytic</note>
    </ligand>
</feature>
<evidence type="ECO:0000256" key="2">
    <source>
        <dbReference type="ARBA" id="ARBA00022438"/>
    </source>
</evidence>